<sequence>NYKEVQEKALEKFFEKDLPLWIETHTKHLKDNGSNGHYVGNKLSLADLQTANNIDHFRCLYKGDEIVDKIKQGSPEIWKVKETVDSEPRLQAWRQSQTYKKHIAASEAIYANTGI</sequence>
<reference evidence="2" key="1">
    <citation type="journal article" date="2020" name="Fungal Divers.">
        <title>Resolving the Mortierellaceae phylogeny through synthesis of multi-gene phylogenetics and phylogenomics.</title>
        <authorList>
            <person name="Vandepol N."/>
            <person name="Liber J."/>
            <person name="Desiro A."/>
            <person name="Na H."/>
            <person name="Kennedy M."/>
            <person name="Barry K."/>
            <person name="Grigoriev I.V."/>
            <person name="Miller A.N."/>
            <person name="O'Donnell K."/>
            <person name="Stajich J.E."/>
            <person name="Bonito G."/>
        </authorList>
    </citation>
    <scope>NUCLEOTIDE SEQUENCE</scope>
    <source>
        <strain evidence="2">NRRL 6426</strain>
    </source>
</reference>
<gene>
    <name evidence="2" type="ORF">BG015_007421</name>
</gene>
<dbReference type="InterPro" id="IPR036282">
    <property type="entry name" value="Glutathione-S-Trfase_C_sf"/>
</dbReference>
<organism evidence="2 3">
    <name type="scientific">Linnemannia schmuckeri</name>
    <dbReference type="NCBI Taxonomy" id="64567"/>
    <lineage>
        <taxon>Eukaryota</taxon>
        <taxon>Fungi</taxon>
        <taxon>Fungi incertae sedis</taxon>
        <taxon>Mucoromycota</taxon>
        <taxon>Mortierellomycotina</taxon>
        <taxon>Mortierellomycetes</taxon>
        <taxon>Mortierellales</taxon>
        <taxon>Mortierellaceae</taxon>
        <taxon>Linnemannia</taxon>
    </lineage>
</organism>
<dbReference type="AlphaFoldDB" id="A0A9P5VB52"/>
<dbReference type="EMBL" id="JAAAUQ010000385">
    <property type="protein sequence ID" value="KAF9150751.1"/>
    <property type="molecule type" value="Genomic_DNA"/>
</dbReference>
<accession>A0A9P5VB52</accession>
<name>A0A9P5VB52_9FUNG</name>
<feature type="non-terminal residue" evidence="2">
    <location>
        <position position="1"/>
    </location>
</feature>
<evidence type="ECO:0000313" key="2">
    <source>
        <dbReference type="EMBL" id="KAF9150751.1"/>
    </source>
</evidence>
<protein>
    <recommendedName>
        <fullName evidence="1">Glutathione S-transferase C-terminal domain-containing protein</fullName>
    </recommendedName>
</protein>
<dbReference type="Gene3D" id="1.20.1050.10">
    <property type="match status" value="1"/>
</dbReference>
<dbReference type="SUPFAM" id="SSF47616">
    <property type="entry name" value="GST C-terminal domain-like"/>
    <property type="match status" value="1"/>
</dbReference>
<proteinExistence type="predicted"/>
<dbReference type="Proteomes" id="UP000748756">
    <property type="component" value="Unassembled WGS sequence"/>
</dbReference>
<comment type="caution">
    <text evidence="2">The sequence shown here is derived from an EMBL/GenBank/DDBJ whole genome shotgun (WGS) entry which is preliminary data.</text>
</comment>
<feature type="domain" description="Glutathione S-transferase C-terminal" evidence="1">
    <location>
        <begin position="4"/>
        <end position="97"/>
    </location>
</feature>
<evidence type="ECO:0000259" key="1">
    <source>
        <dbReference type="Pfam" id="PF14497"/>
    </source>
</evidence>
<dbReference type="OrthoDB" id="414243at2759"/>
<keyword evidence="3" id="KW-1185">Reference proteome</keyword>
<dbReference type="Pfam" id="PF14497">
    <property type="entry name" value="GST_C_3"/>
    <property type="match status" value="1"/>
</dbReference>
<evidence type="ECO:0000313" key="3">
    <source>
        <dbReference type="Proteomes" id="UP000748756"/>
    </source>
</evidence>
<dbReference type="InterPro" id="IPR004046">
    <property type="entry name" value="GST_C"/>
</dbReference>